<evidence type="ECO:0000313" key="12">
    <source>
        <dbReference type="EMBL" id="SEK13484.1"/>
    </source>
</evidence>
<accession>A0AAQ1GMU6</accession>
<gene>
    <name evidence="11" type="ORF">C7400_122116</name>
    <name evidence="12" type="ORF">SAMN05216550_12445</name>
</gene>
<dbReference type="AlphaFoldDB" id="A0AAQ1GMU6"/>
<comment type="subcellular location">
    <subcellularLocation>
        <location evidence="1">Membrane</location>
    </subcellularLocation>
</comment>
<comment type="cofactor">
    <cofactor evidence="8">
        <name>heme c</name>
        <dbReference type="ChEBI" id="CHEBI:61717"/>
    </cofactor>
    <text evidence="8">Binds 1 heme c group covalently per subunit.</text>
</comment>
<feature type="transmembrane region" description="Helical" evidence="9">
    <location>
        <begin position="253"/>
        <end position="271"/>
    </location>
</feature>
<dbReference type="GO" id="GO:0009055">
    <property type="term" value="F:electron transfer activity"/>
    <property type="evidence" value="ECO:0007669"/>
    <property type="project" value="InterPro"/>
</dbReference>
<reference evidence="12 13" key="1">
    <citation type="submission" date="2016-10" db="EMBL/GenBank/DDBJ databases">
        <authorList>
            <person name="Varghese N."/>
            <person name="Submissions S."/>
        </authorList>
    </citation>
    <scope>NUCLEOTIDE SEQUENCE [LARGE SCALE GENOMIC DNA]</scope>
    <source>
        <strain evidence="12 13">LMG 22274</strain>
    </source>
</reference>
<feature type="binding site" description="covalent" evidence="8">
    <location>
        <position position="87"/>
    </location>
    <ligand>
        <name>heme c</name>
        <dbReference type="ChEBI" id="CHEBI:61717"/>
    </ligand>
</feature>
<reference evidence="11 14" key="2">
    <citation type="submission" date="2018-05" db="EMBL/GenBank/DDBJ databases">
        <title>Genomic Encyclopedia of Type Strains, Phase IV (KMG-V): Genome sequencing to study the core and pangenomes of soil and plant-associated prokaryotes.</title>
        <authorList>
            <person name="Whitman W."/>
        </authorList>
    </citation>
    <scope>NUCLEOTIDE SEQUENCE [LARGE SCALE GENOMIC DNA]</scope>
    <source>
        <strain evidence="11 14">SIr-6563</strain>
    </source>
</reference>
<feature type="binding site" description="covalent" evidence="8">
    <location>
        <position position="88"/>
    </location>
    <ligand>
        <name>heme c</name>
        <dbReference type="ChEBI" id="CHEBI:61717"/>
    </ligand>
</feature>
<keyword evidence="7 9" id="KW-0472">Membrane</keyword>
<dbReference type="PROSITE" id="PS51007">
    <property type="entry name" value="CYTC"/>
    <property type="match status" value="1"/>
</dbReference>
<evidence type="ECO:0000313" key="14">
    <source>
        <dbReference type="Proteomes" id="UP000247515"/>
    </source>
</evidence>
<keyword evidence="2 8" id="KW-0349">Heme</keyword>
<dbReference type="GO" id="GO:0046872">
    <property type="term" value="F:metal ion binding"/>
    <property type="evidence" value="ECO:0007669"/>
    <property type="project" value="UniProtKB-KW"/>
</dbReference>
<keyword evidence="14" id="KW-1185">Reference proteome</keyword>
<dbReference type="Gene3D" id="1.10.760.10">
    <property type="entry name" value="Cytochrome c-like domain"/>
    <property type="match status" value="1"/>
</dbReference>
<name>A0AAQ1GMU6_9BURK</name>
<evidence type="ECO:0000256" key="8">
    <source>
        <dbReference type="PIRSR" id="PIRSR602326-1"/>
    </source>
</evidence>
<feature type="domain" description="Cytochrome c" evidence="10">
    <location>
        <begin position="71"/>
        <end position="243"/>
    </location>
</feature>
<evidence type="ECO:0000259" key="10">
    <source>
        <dbReference type="PROSITE" id="PS51007"/>
    </source>
</evidence>
<evidence type="ECO:0000313" key="13">
    <source>
        <dbReference type="Proteomes" id="UP000183529"/>
    </source>
</evidence>
<evidence type="ECO:0000256" key="3">
    <source>
        <dbReference type="ARBA" id="ARBA00022692"/>
    </source>
</evidence>
<dbReference type="InterPro" id="IPR002326">
    <property type="entry name" value="Cyt_c1"/>
</dbReference>
<dbReference type="Pfam" id="PF02167">
    <property type="entry name" value="Cytochrom_C1"/>
    <property type="match status" value="1"/>
</dbReference>
<sequence length="280" mass="31249">MTMASLFSTLARAGGLSRNRSFGLSRGVRRGVAALAMACGAMVGTGLGVGTVSAQENIPLDRAPDNGENLASLQHGAQLFVNYCLNCHSASLMRYSRLQDLGIPQKQIEDNLLFTTDKVGNTMSIAMRPDDAKAWFGVAPPDLSVEARAKGRDWLYTYLRSFYRDDTRPTGWNNMVFENVSMPHVLWELQGVRTAKFEDTVDEESGEKVRRFVGYQQVTRGKLSPVDYDSAVADLVAYLGWMSEPEQKTRKQLGVWVLLFLGVLSFFAWRLNAAYWKDIK</sequence>
<dbReference type="Proteomes" id="UP000247515">
    <property type="component" value="Unassembled WGS sequence"/>
</dbReference>
<keyword evidence="3 9" id="KW-0812">Transmembrane</keyword>
<dbReference type="SUPFAM" id="SSF46626">
    <property type="entry name" value="Cytochrome c"/>
    <property type="match status" value="1"/>
</dbReference>
<dbReference type="GO" id="GO:0016020">
    <property type="term" value="C:membrane"/>
    <property type="evidence" value="ECO:0007669"/>
    <property type="project" value="UniProtKB-SubCell"/>
</dbReference>
<dbReference type="InterPro" id="IPR036909">
    <property type="entry name" value="Cyt_c-like_dom_sf"/>
</dbReference>
<proteinExistence type="predicted"/>
<evidence type="ECO:0000256" key="2">
    <source>
        <dbReference type="ARBA" id="ARBA00022617"/>
    </source>
</evidence>
<keyword evidence="5 9" id="KW-1133">Transmembrane helix</keyword>
<evidence type="ECO:0000256" key="4">
    <source>
        <dbReference type="ARBA" id="ARBA00022723"/>
    </source>
</evidence>
<evidence type="ECO:0000256" key="5">
    <source>
        <dbReference type="ARBA" id="ARBA00022989"/>
    </source>
</evidence>
<evidence type="ECO:0000313" key="11">
    <source>
        <dbReference type="EMBL" id="PXX10103.1"/>
    </source>
</evidence>
<dbReference type="PANTHER" id="PTHR10266:SF3">
    <property type="entry name" value="CYTOCHROME C1, HEME PROTEIN, MITOCHONDRIAL"/>
    <property type="match status" value="1"/>
</dbReference>
<dbReference type="EMBL" id="FNZM01000024">
    <property type="protein sequence ID" value="SEK13484.1"/>
    <property type="molecule type" value="Genomic_DNA"/>
</dbReference>
<protein>
    <submittedName>
        <fullName evidence="12">Ubiquinol-cytochrome c reductase cytochrome c1 subunit</fullName>
    </submittedName>
</protein>
<keyword evidence="4 8" id="KW-0479">Metal-binding</keyword>
<dbReference type="Proteomes" id="UP000183529">
    <property type="component" value="Unassembled WGS sequence"/>
</dbReference>
<keyword evidence="6 8" id="KW-0408">Iron</keyword>
<dbReference type="InterPro" id="IPR009056">
    <property type="entry name" value="Cyt_c-like_dom"/>
</dbReference>
<evidence type="ECO:0000256" key="6">
    <source>
        <dbReference type="ARBA" id="ARBA00023004"/>
    </source>
</evidence>
<evidence type="ECO:0000256" key="7">
    <source>
        <dbReference type="ARBA" id="ARBA00023136"/>
    </source>
</evidence>
<evidence type="ECO:0000256" key="1">
    <source>
        <dbReference type="ARBA" id="ARBA00004370"/>
    </source>
</evidence>
<dbReference type="GO" id="GO:0020037">
    <property type="term" value="F:heme binding"/>
    <property type="evidence" value="ECO:0007669"/>
    <property type="project" value="InterPro"/>
</dbReference>
<feature type="binding site" description="covalent" evidence="8">
    <location>
        <position position="84"/>
    </location>
    <ligand>
        <name>heme c</name>
        <dbReference type="ChEBI" id="CHEBI:61717"/>
    </ligand>
</feature>
<organism evidence="12 13">
    <name type="scientific">Paraburkholderia tropica</name>
    <dbReference type="NCBI Taxonomy" id="92647"/>
    <lineage>
        <taxon>Bacteria</taxon>
        <taxon>Pseudomonadati</taxon>
        <taxon>Pseudomonadota</taxon>
        <taxon>Betaproteobacteria</taxon>
        <taxon>Burkholderiales</taxon>
        <taxon>Burkholderiaceae</taxon>
        <taxon>Paraburkholderia</taxon>
    </lineage>
</organism>
<comment type="caution">
    <text evidence="12">The sequence shown here is derived from an EMBL/GenBank/DDBJ whole genome shotgun (WGS) entry which is preliminary data.</text>
</comment>
<evidence type="ECO:0000256" key="9">
    <source>
        <dbReference type="SAM" id="Phobius"/>
    </source>
</evidence>
<dbReference type="PANTHER" id="PTHR10266">
    <property type="entry name" value="CYTOCHROME C1"/>
    <property type="match status" value="1"/>
</dbReference>
<dbReference type="EMBL" id="QJJV01000022">
    <property type="protein sequence ID" value="PXX10103.1"/>
    <property type="molecule type" value="Genomic_DNA"/>
</dbReference>